<dbReference type="PRINTS" id="PR01415">
    <property type="entry name" value="ANKYRIN"/>
</dbReference>
<feature type="repeat" description="ANK" evidence="3">
    <location>
        <begin position="38"/>
        <end position="71"/>
    </location>
</feature>
<dbReference type="PANTHER" id="PTHR24161:SF125">
    <property type="entry name" value="ADL142CP"/>
    <property type="match status" value="1"/>
</dbReference>
<evidence type="ECO:0000313" key="4">
    <source>
        <dbReference type="EMBL" id="TPX17416.1"/>
    </source>
</evidence>
<proteinExistence type="predicted"/>
<dbReference type="Pfam" id="PF12796">
    <property type="entry name" value="Ank_2"/>
    <property type="match status" value="2"/>
</dbReference>
<evidence type="ECO:0000256" key="2">
    <source>
        <dbReference type="ARBA" id="ARBA00023043"/>
    </source>
</evidence>
<dbReference type="EMBL" id="SKBQ01000013">
    <property type="protein sequence ID" value="TPX17416.1"/>
    <property type="molecule type" value="Genomic_DNA"/>
</dbReference>
<dbReference type="STRING" id="1093900.A0A507BDN2"/>
<evidence type="ECO:0000256" key="3">
    <source>
        <dbReference type="PROSITE-ProRule" id="PRU00023"/>
    </source>
</evidence>
<organism evidence="4 5">
    <name type="scientific">Thyridium curvatum</name>
    <dbReference type="NCBI Taxonomy" id="1093900"/>
    <lineage>
        <taxon>Eukaryota</taxon>
        <taxon>Fungi</taxon>
        <taxon>Dikarya</taxon>
        <taxon>Ascomycota</taxon>
        <taxon>Pezizomycotina</taxon>
        <taxon>Sordariomycetes</taxon>
        <taxon>Sordariomycetidae</taxon>
        <taxon>Thyridiales</taxon>
        <taxon>Thyridiaceae</taxon>
        <taxon>Thyridium</taxon>
    </lineage>
</organism>
<dbReference type="Gene3D" id="1.25.40.20">
    <property type="entry name" value="Ankyrin repeat-containing domain"/>
    <property type="match status" value="2"/>
</dbReference>
<dbReference type="InterPro" id="IPR036770">
    <property type="entry name" value="Ankyrin_rpt-contain_sf"/>
</dbReference>
<dbReference type="AlphaFoldDB" id="A0A507BDN2"/>
<dbReference type="GeneID" id="41970506"/>
<accession>A0A507BDN2</accession>
<dbReference type="Proteomes" id="UP000319257">
    <property type="component" value="Unassembled WGS sequence"/>
</dbReference>
<dbReference type="PROSITE" id="PS50297">
    <property type="entry name" value="ANK_REP_REGION"/>
    <property type="match status" value="3"/>
</dbReference>
<evidence type="ECO:0000313" key="5">
    <source>
        <dbReference type="Proteomes" id="UP000319257"/>
    </source>
</evidence>
<sequence length="259" mass="28042">MDDQPKFAIHAACREGKVQIVESLLNAHPQLAKLKDDDGRYPIHWAASANSLEIVQLLVNQKGFEVDVQDESGWTPLMIAASVKESDAVVDLILSRGADVNEKNNSGQTVLHFVASKNNIDIARKLFDQQPPASARVRDKRGQYALHRAAAVGSVPMVSLLLKNKSPLNATDAAGYTALHHAVAEGHGEPVTPETQDAQLVRKKLANSNTLGDTAVALLKAGAETDKKDTDGYLALDLAPDKEVRKYIEQAAEREGIEL</sequence>
<dbReference type="OrthoDB" id="539213at2759"/>
<name>A0A507BDN2_9PEZI</name>
<gene>
    <name evidence="4" type="ORF">E0L32_003059</name>
</gene>
<reference evidence="4 5" key="1">
    <citation type="submission" date="2019-06" db="EMBL/GenBank/DDBJ databases">
        <title>Draft genome sequence of the filamentous fungus Phialemoniopsis curvata isolated from diesel fuel.</title>
        <authorList>
            <person name="Varaljay V.A."/>
            <person name="Lyon W.J."/>
            <person name="Crouch A.L."/>
            <person name="Drake C.E."/>
            <person name="Hollomon J.M."/>
            <person name="Nadeau L.J."/>
            <person name="Nunn H.S."/>
            <person name="Stevenson B.S."/>
            <person name="Bojanowski C.L."/>
            <person name="Crookes-Goodson W.J."/>
        </authorList>
    </citation>
    <scope>NUCLEOTIDE SEQUENCE [LARGE SCALE GENOMIC DNA]</scope>
    <source>
        <strain evidence="4 5">D216</strain>
    </source>
</reference>
<dbReference type="SMART" id="SM00248">
    <property type="entry name" value="ANK"/>
    <property type="match status" value="6"/>
</dbReference>
<evidence type="ECO:0000256" key="1">
    <source>
        <dbReference type="ARBA" id="ARBA00022737"/>
    </source>
</evidence>
<feature type="repeat" description="ANK" evidence="3">
    <location>
        <begin position="141"/>
        <end position="173"/>
    </location>
</feature>
<comment type="caution">
    <text evidence="4">The sequence shown here is derived from an EMBL/GenBank/DDBJ whole genome shotgun (WGS) entry which is preliminary data.</text>
</comment>
<dbReference type="PANTHER" id="PTHR24161">
    <property type="entry name" value="ANK_REP_REGION DOMAIN-CONTAINING PROTEIN-RELATED"/>
    <property type="match status" value="1"/>
</dbReference>
<feature type="repeat" description="ANK" evidence="3">
    <location>
        <begin position="72"/>
        <end position="105"/>
    </location>
</feature>
<dbReference type="PROSITE" id="PS50088">
    <property type="entry name" value="ANK_REPEAT"/>
    <property type="match status" value="3"/>
</dbReference>
<dbReference type="InterPro" id="IPR002110">
    <property type="entry name" value="Ankyrin_rpt"/>
</dbReference>
<keyword evidence="5" id="KW-1185">Reference proteome</keyword>
<dbReference type="SUPFAM" id="SSF48403">
    <property type="entry name" value="Ankyrin repeat"/>
    <property type="match status" value="1"/>
</dbReference>
<dbReference type="RefSeq" id="XP_030999127.1">
    <property type="nucleotide sequence ID" value="XM_031137317.1"/>
</dbReference>
<dbReference type="InParanoid" id="A0A507BDN2"/>
<keyword evidence="2 3" id="KW-0040">ANK repeat</keyword>
<protein>
    <submittedName>
        <fullName evidence="4">Uncharacterized protein</fullName>
    </submittedName>
</protein>
<keyword evidence="1" id="KW-0677">Repeat</keyword>